<dbReference type="Proteomes" id="UP001159427">
    <property type="component" value="Unassembled WGS sequence"/>
</dbReference>
<name>A0ABN8S0N6_9CNID</name>
<proteinExistence type="predicted"/>
<gene>
    <name evidence="1" type="ORF">PEVE_00015828</name>
</gene>
<protein>
    <recommendedName>
        <fullName evidence="3">Histamine N-methyltransferase</fullName>
    </recommendedName>
</protein>
<evidence type="ECO:0000313" key="2">
    <source>
        <dbReference type="Proteomes" id="UP001159427"/>
    </source>
</evidence>
<reference evidence="1 2" key="1">
    <citation type="submission" date="2022-05" db="EMBL/GenBank/DDBJ databases">
        <authorList>
            <consortium name="Genoscope - CEA"/>
            <person name="William W."/>
        </authorList>
    </citation>
    <scope>NUCLEOTIDE SEQUENCE [LARGE SCALE GENOMIC DNA]</scope>
</reference>
<dbReference type="Pfam" id="PF13489">
    <property type="entry name" value="Methyltransf_23"/>
    <property type="match status" value="1"/>
</dbReference>
<organism evidence="1 2">
    <name type="scientific">Porites evermanni</name>
    <dbReference type="NCBI Taxonomy" id="104178"/>
    <lineage>
        <taxon>Eukaryota</taxon>
        <taxon>Metazoa</taxon>
        <taxon>Cnidaria</taxon>
        <taxon>Anthozoa</taxon>
        <taxon>Hexacorallia</taxon>
        <taxon>Scleractinia</taxon>
        <taxon>Fungiina</taxon>
        <taxon>Poritidae</taxon>
        <taxon>Porites</taxon>
    </lineage>
</organism>
<keyword evidence="2" id="KW-1185">Reference proteome</keyword>
<dbReference type="InterPro" id="IPR029063">
    <property type="entry name" value="SAM-dependent_MTases_sf"/>
</dbReference>
<comment type="caution">
    <text evidence="1">The sequence shown here is derived from an EMBL/GenBank/DDBJ whole genome shotgun (WGS) entry which is preliminary data.</text>
</comment>
<accession>A0ABN8S0N6</accession>
<dbReference type="EMBL" id="CALNXI010002226">
    <property type="protein sequence ID" value="CAH3184989.1"/>
    <property type="molecule type" value="Genomic_DNA"/>
</dbReference>
<evidence type="ECO:0000313" key="1">
    <source>
        <dbReference type="EMBL" id="CAH3184989.1"/>
    </source>
</evidence>
<dbReference type="SUPFAM" id="SSF53335">
    <property type="entry name" value="S-adenosyl-L-methionine-dependent methyltransferases"/>
    <property type="match status" value="2"/>
</dbReference>
<dbReference type="Gene3D" id="3.40.50.150">
    <property type="entry name" value="Vaccinia Virus protein VP39"/>
    <property type="match status" value="2"/>
</dbReference>
<evidence type="ECO:0008006" key="3">
    <source>
        <dbReference type="Google" id="ProtNLM"/>
    </source>
</evidence>
<sequence>MASVIQRLTQNQSCFNIVSVGSGTGEVDMEILKVMKEELQRTQGRDQITIYNRAIEPSEYACDLYKSVVKRVNDQQIDFDVRCQTFQEYKERGPEKPEECNKFDVIHFMHSLYYVDIEEALSHCIENELHTNGSLLCMVEGPDLISWVLDKQRFPDWYAKPGDSVPDSFKTVEKLFKFLGEAGWRYEVFNQESPIDVTDVFDPESTEGNLLLGFLTHSKNFRHTADEQLVKETLALIKELSTIKDERHFGKLTEYLIFIYNENEGEAMASFVKTGEHYYKSLDVFKEKSDEFVRNIEIVRYHMASVIQRLPQNQSCFNILSVGSGTGEMDMEILKIMKEELQRTQGRDQIKIYNRAIEPSEYACDLYKSAVERVNDPQIDFDVRCQTFQEYKGRGPEKLEERTKFDVIHFMHSIYHLDIEESLSHCIENELNANGSLFVMVCGPDLICWVLDKQRFPDWYGKPGDSVPESFKTVEKLFKIVGEVGWRYEVFNQEYEIDVTDVFDAESSEGNLLLDFLTHVKNFRDTADEHVVKETLALIKDLSTVKDERHFGKKMESLILIYK</sequence>